<dbReference type="AlphaFoldDB" id="J9FWQ1"/>
<proteinExistence type="predicted"/>
<protein>
    <submittedName>
        <fullName evidence="1">Uncharacterized protein</fullName>
    </submittedName>
</protein>
<organism evidence="1">
    <name type="scientific">gut metagenome</name>
    <dbReference type="NCBI Taxonomy" id="749906"/>
    <lineage>
        <taxon>unclassified sequences</taxon>
        <taxon>metagenomes</taxon>
        <taxon>organismal metagenomes</taxon>
    </lineage>
</organism>
<evidence type="ECO:0000313" key="1">
    <source>
        <dbReference type="EMBL" id="EJW93997.1"/>
    </source>
</evidence>
<reference evidence="1" key="1">
    <citation type="journal article" date="2012" name="PLoS ONE">
        <title>Gene sets for utilization of primary and secondary nutrition supplies in the distal gut of endangered iberian lynx.</title>
        <authorList>
            <person name="Alcaide M."/>
            <person name="Messina E."/>
            <person name="Richter M."/>
            <person name="Bargiela R."/>
            <person name="Peplies J."/>
            <person name="Huws S.A."/>
            <person name="Newbold C.J."/>
            <person name="Golyshin P.N."/>
            <person name="Simon M.A."/>
            <person name="Lopez G."/>
            <person name="Yakimov M.M."/>
            <person name="Ferrer M."/>
        </authorList>
    </citation>
    <scope>NUCLEOTIDE SEQUENCE</scope>
</reference>
<accession>J9FWQ1</accession>
<gene>
    <name evidence="1" type="ORF">EVA_17895</name>
</gene>
<comment type="caution">
    <text evidence="1">The sequence shown here is derived from an EMBL/GenBank/DDBJ whole genome shotgun (WGS) entry which is preliminary data.</text>
</comment>
<dbReference type="EMBL" id="AMCI01006638">
    <property type="protein sequence ID" value="EJW93997.1"/>
    <property type="molecule type" value="Genomic_DNA"/>
</dbReference>
<name>J9FWQ1_9ZZZZ</name>
<sequence length="42" mass="4957">MLQILLQLRGINLSMAQLMTKLLKKFTKIVCHMTDRLDLERV</sequence>